<dbReference type="InterPro" id="IPR013611">
    <property type="entry name" value="Transp-assoc_OB_typ2"/>
</dbReference>
<dbReference type="GO" id="GO:0015594">
    <property type="term" value="F:ABC-type putrescine transporter activity"/>
    <property type="evidence" value="ECO:0007669"/>
    <property type="project" value="InterPro"/>
</dbReference>
<protein>
    <submittedName>
        <fullName evidence="8">ABC transporter ATP-binding protein</fullName>
    </submittedName>
</protein>
<dbReference type="FunFam" id="3.40.50.300:FF:000133">
    <property type="entry name" value="Spermidine/putrescine import ATP-binding protein PotA"/>
    <property type="match status" value="1"/>
</dbReference>
<dbReference type="PROSITE" id="PS00211">
    <property type="entry name" value="ABC_TRANSPORTER_1"/>
    <property type="match status" value="1"/>
</dbReference>
<evidence type="ECO:0000259" key="7">
    <source>
        <dbReference type="PROSITE" id="PS50893"/>
    </source>
</evidence>
<reference evidence="8 9" key="1">
    <citation type="submission" date="2019-04" db="EMBL/GenBank/DDBJ databases">
        <title>Cohnella sp. nov., isolated from soil.</title>
        <authorList>
            <person name="Kim W."/>
        </authorList>
    </citation>
    <scope>NUCLEOTIDE SEQUENCE [LARGE SCALE GENOMIC DNA]</scope>
    <source>
        <strain evidence="8 9">CAU 1483</strain>
    </source>
</reference>
<keyword evidence="9" id="KW-1185">Reference proteome</keyword>
<keyword evidence="2" id="KW-1003">Cell membrane</keyword>
<comment type="caution">
    <text evidence="8">The sequence shown here is derived from an EMBL/GenBank/DDBJ whole genome shotgun (WGS) entry which is preliminary data.</text>
</comment>
<proteinExistence type="predicted"/>
<dbReference type="PANTHER" id="PTHR42781:SF4">
    <property type="entry name" value="SPERMIDINE_PUTRESCINE IMPORT ATP-BINDING PROTEIN POTA"/>
    <property type="match status" value="1"/>
</dbReference>
<name>A0A4U0FGP6_9BACL</name>
<dbReference type="SUPFAM" id="SSF50331">
    <property type="entry name" value="MOP-like"/>
    <property type="match status" value="1"/>
</dbReference>
<evidence type="ECO:0000256" key="5">
    <source>
        <dbReference type="ARBA" id="ARBA00022967"/>
    </source>
</evidence>
<evidence type="ECO:0000313" key="8">
    <source>
        <dbReference type="EMBL" id="TJY44101.1"/>
    </source>
</evidence>
<dbReference type="Gene3D" id="2.40.50.100">
    <property type="match status" value="1"/>
</dbReference>
<keyword evidence="1" id="KW-0813">Transport</keyword>
<dbReference type="RefSeq" id="WP_136775821.1">
    <property type="nucleotide sequence ID" value="NZ_SUPK01000001.1"/>
</dbReference>
<dbReference type="Gene3D" id="3.40.50.300">
    <property type="entry name" value="P-loop containing nucleotide triphosphate hydrolases"/>
    <property type="match status" value="1"/>
</dbReference>
<dbReference type="SUPFAM" id="SSF52540">
    <property type="entry name" value="P-loop containing nucleoside triphosphate hydrolases"/>
    <property type="match status" value="1"/>
</dbReference>
<dbReference type="GO" id="GO:0016887">
    <property type="term" value="F:ATP hydrolysis activity"/>
    <property type="evidence" value="ECO:0007669"/>
    <property type="project" value="InterPro"/>
</dbReference>
<dbReference type="InterPro" id="IPR003439">
    <property type="entry name" value="ABC_transporter-like_ATP-bd"/>
</dbReference>
<dbReference type="Proteomes" id="UP000309673">
    <property type="component" value="Unassembled WGS sequence"/>
</dbReference>
<sequence>MNKKPIIRFENVTKQYDGETILNDVSFEIESGKFYTLLGPSGCGKTTILRLIAGFTEPTEGHIHFRGKVIDRIPANERQVNTVFQDYALFPHLNVYENVAFGLRVKKWKKPDIDAKVKEALRFVNLEGYETRAISEMSGGQRQRVAIARAIVNEPEVLLLDEPLSALDLKLRTEMQYELRELQRRLGITFIFVTHDQEEALAMSDEIFVLDHGIIQQTGSPTDIYDEPINRFVADFIGESNIVPGRMIRDFLVEFAGRTFECVDGGFSSDEPVEIVIRPEDLEITTPDRGKMKVRVDSQLFRGVHYEIIGYDESGNEWLVHSTKRVNVGAEIGLDFDPEAIHVMRFGETEEEFDRRLEAYESSESGGAST</sequence>
<evidence type="ECO:0000313" key="9">
    <source>
        <dbReference type="Proteomes" id="UP000309673"/>
    </source>
</evidence>
<keyword evidence="6" id="KW-0472">Membrane</keyword>
<evidence type="ECO:0000256" key="1">
    <source>
        <dbReference type="ARBA" id="ARBA00022448"/>
    </source>
</evidence>
<keyword evidence="3" id="KW-0547">Nucleotide-binding</keyword>
<evidence type="ECO:0000256" key="4">
    <source>
        <dbReference type="ARBA" id="ARBA00022840"/>
    </source>
</evidence>
<dbReference type="CDD" id="cd03300">
    <property type="entry name" value="ABC_PotA_N"/>
    <property type="match status" value="1"/>
</dbReference>
<dbReference type="InterPro" id="IPR017871">
    <property type="entry name" value="ABC_transporter-like_CS"/>
</dbReference>
<evidence type="ECO:0000256" key="3">
    <source>
        <dbReference type="ARBA" id="ARBA00022741"/>
    </source>
</evidence>
<evidence type="ECO:0000256" key="6">
    <source>
        <dbReference type="ARBA" id="ARBA00023136"/>
    </source>
</evidence>
<accession>A0A4U0FGP6</accession>
<organism evidence="8 9">
    <name type="scientific">Cohnella pontilimi</name>
    <dbReference type="NCBI Taxonomy" id="2564100"/>
    <lineage>
        <taxon>Bacteria</taxon>
        <taxon>Bacillati</taxon>
        <taxon>Bacillota</taxon>
        <taxon>Bacilli</taxon>
        <taxon>Bacillales</taxon>
        <taxon>Paenibacillaceae</taxon>
        <taxon>Cohnella</taxon>
    </lineage>
</organism>
<dbReference type="InterPro" id="IPR027417">
    <property type="entry name" value="P-loop_NTPase"/>
</dbReference>
<dbReference type="Pfam" id="PF00005">
    <property type="entry name" value="ABC_tran"/>
    <property type="match status" value="1"/>
</dbReference>
<dbReference type="Pfam" id="PF08402">
    <property type="entry name" value="TOBE_2"/>
    <property type="match status" value="1"/>
</dbReference>
<dbReference type="InterPro" id="IPR008995">
    <property type="entry name" value="Mo/tungstate-bd_C_term_dom"/>
</dbReference>
<dbReference type="InterPro" id="IPR050093">
    <property type="entry name" value="ABC_SmlMolc_Importer"/>
</dbReference>
<dbReference type="InterPro" id="IPR003593">
    <property type="entry name" value="AAA+_ATPase"/>
</dbReference>
<keyword evidence="4 8" id="KW-0067">ATP-binding</keyword>
<dbReference type="GO" id="GO:0043190">
    <property type="term" value="C:ATP-binding cassette (ABC) transporter complex"/>
    <property type="evidence" value="ECO:0007669"/>
    <property type="project" value="InterPro"/>
</dbReference>
<dbReference type="GO" id="GO:0005524">
    <property type="term" value="F:ATP binding"/>
    <property type="evidence" value="ECO:0007669"/>
    <property type="project" value="UniProtKB-KW"/>
</dbReference>
<dbReference type="PROSITE" id="PS50893">
    <property type="entry name" value="ABC_TRANSPORTER_2"/>
    <property type="match status" value="1"/>
</dbReference>
<evidence type="ECO:0000256" key="2">
    <source>
        <dbReference type="ARBA" id="ARBA00022475"/>
    </source>
</evidence>
<dbReference type="AlphaFoldDB" id="A0A4U0FGP6"/>
<dbReference type="OrthoDB" id="9802264at2"/>
<dbReference type="EMBL" id="SUPK01000001">
    <property type="protein sequence ID" value="TJY44101.1"/>
    <property type="molecule type" value="Genomic_DNA"/>
</dbReference>
<dbReference type="PANTHER" id="PTHR42781">
    <property type="entry name" value="SPERMIDINE/PUTRESCINE IMPORT ATP-BINDING PROTEIN POTA"/>
    <property type="match status" value="1"/>
</dbReference>
<feature type="domain" description="ABC transporter" evidence="7">
    <location>
        <begin position="7"/>
        <end position="237"/>
    </location>
</feature>
<gene>
    <name evidence="8" type="ORF">E5161_01495</name>
</gene>
<dbReference type="InterPro" id="IPR017879">
    <property type="entry name" value="PotA_ATP-bd"/>
</dbReference>
<dbReference type="SMART" id="SM00382">
    <property type="entry name" value="AAA"/>
    <property type="match status" value="1"/>
</dbReference>
<keyword evidence="5" id="KW-1278">Translocase</keyword>